<evidence type="ECO:0000313" key="9">
    <source>
        <dbReference type="EnsemblMetazoa" id="CapteP97446"/>
    </source>
</evidence>
<dbReference type="InterPro" id="IPR012317">
    <property type="entry name" value="Poly(ADP-ribose)pol_cat_dom"/>
</dbReference>
<dbReference type="PANTHER" id="PTHR14453:SF67">
    <property type="entry name" value="POLY [ADP-RIBOSE] POLYMERASE"/>
    <property type="match status" value="1"/>
</dbReference>
<dbReference type="STRING" id="283909.R7U2L5"/>
<evidence type="ECO:0000259" key="7">
    <source>
        <dbReference type="PROSITE" id="PS51059"/>
    </source>
</evidence>
<keyword evidence="2 6" id="KW-0328">Glycosyltransferase</keyword>
<dbReference type="EC" id="2.4.2.-" evidence="6"/>
<evidence type="ECO:0000313" key="8">
    <source>
        <dbReference type="EMBL" id="ELU00123.1"/>
    </source>
</evidence>
<dbReference type="GO" id="GO:0010629">
    <property type="term" value="P:negative regulation of gene expression"/>
    <property type="evidence" value="ECO:0007669"/>
    <property type="project" value="TreeGrafter"/>
</dbReference>
<dbReference type="EMBL" id="KB306133">
    <property type="protein sequence ID" value="ELU00123.1"/>
    <property type="molecule type" value="Genomic_DNA"/>
</dbReference>
<accession>R7U2L5</accession>
<evidence type="ECO:0000256" key="3">
    <source>
        <dbReference type="ARBA" id="ARBA00022679"/>
    </source>
</evidence>
<proteinExistence type="predicted"/>
<dbReference type="CDD" id="cd01439">
    <property type="entry name" value="TCCD_inducible_PARP_like"/>
    <property type="match status" value="1"/>
</dbReference>
<evidence type="ECO:0000256" key="2">
    <source>
        <dbReference type="ARBA" id="ARBA00022676"/>
    </source>
</evidence>
<dbReference type="Gene3D" id="3.90.228.10">
    <property type="match status" value="1"/>
</dbReference>
<feature type="non-terminal residue" evidence="8">
    <location>
        <position position="1"/>
    </location>
</feature>
<gene>
    <name evidence="8" type="ORF">CAPTEDRAFT_97446</name>
</gene>
<dbReference type="HOGENOM" id="CLU_014825_3_0_1"/>
<dbReference type="GO" id="GO:0005634">
    <property type="term" value="C:nucleus"/>
    <property type="evidence" value="ECO:0007669"/>
    <property type="project" value="UniProtKB-SubCell"/>
</dbReference>
<organism evidence="8">
    <name type="scientific">Capitella teleta</name>
    <name type="common">Polychaete worm</name>
    <dbReference type="NCBI Taxonomy" id="283909"/>
    <lineage>
        <taxon>Eukaryota</taxon>
        <taxon>Metazoa</taxon>
        <taxon>Spiralia</taxon>
        <taxon>Lophotrochozoa</taxon>
        <taxon>Annelida</taxon>
        <taxon>Polychaeta</taxon>
        <taxon>Sedentaria</taxon>
        <taxon>Scolecida</taxon>
        <taxon>Capitellidae</taxon>
        <taxon>Capitella</taxon>
    </lineage>
</organism>
<dbReference type="GO" id="GO:0003714">
    <property type="term" value="F:transcription corepressor activity"/>
    <property type="evidence" value="ECO:0007669"/>
    <property type="project" value="TreeGrafter"/>
</dbReference>
<dbReference type="SUPFAM" id="SSF56399">
    <property type="entry name" value="ADP-ribosylation"/>
    <property type="match status" value="1"/>
</dbReference>
<keyword evidence="5" id="KW-0539">Nucleus</keyword>
<reference evidence="10" key="1">
    <citation type="submission" date="2012-12" db="EMBL/GenBank/DDBJ databases">
        <authorList>
            <person name="Hellsten U."/>
            <person name="Grimwood J."/>
            <person name="Chapman J.A."/>
            <person name="Shapiro H."/>
            <person name="Aerts A."/>
            <person name="Otillar R.P."/>
            <person name="Terry A.Y."/>
            <person name="Boore J.L."/>
            <person name="Simakov O."/>
            <person name="Marletaz F."/>
            <person name="Cho S.-J."/>
            <person name="Edsinger-Gonzales E."/>
            <person name="Havlak P."/>
            <person name="Kuo D.-H."/>
            <person name="Larsson T."/>
            <person name="Lv J."/>
            <person name="Arendt D."/>
            <person name="Savage R."/>
            <person name="Osoegawa K."/>
            <person name="de Jong P."/>
            <person name="Lindberg D.R."/>
            <person name="Seaver E.C."/>
            <person name="Weisblat D.A."/>
            <person name="Putnam N.H."/>
            <person name="Grigoriev I.V."/>
            <person name="Rokhsar D.S."/>
        </authorList>
    </citation>
    <scope>NUCLEOTIDE SEQUENCE</scope>
    <source>
        <strain evidence="10">I ESC-2004</strain>
    </source>
</reference>
<reference evidence="9" key="3">
    <citation type="submission" date="2015-06" db="UniProtKB">
        <authorList>
            <consortium name="EnsemblMetazoa"/>
        </authorList>
    </citation>
    <scope>IDENTIFICATION</scope>
</reference>
<dbReference type="GO" id="GO:0005737">
    <property type="term" value="C:cytoplasm"/>
    <property type="evidence" value="ECO:0007669"/>
    <property type="project" value="TreeGrafter"/>
</dbReference>
<evidence type="ECO:0000313" key="10">
    <source>
        <dbReference type="Proteomes" id="UP000014760"/>
    </source>
</evidence>
<evidence type="ECO:0000256" key="5">
    <source>
        <dbReference type="ARBA" id="ARBA00023242"/>
    </source>
</evidence>
<reference evidence="8 10" key="2">
    <citation type="journal article" date="2013" name="Nature">
        <title>Insights into bilaterian evolution from three spiralian genomes.</title>
        <authorList>
            <person name="Simakov O."/>
            <person name="Marletaz F."/>
            <person name="Cho S.J."/>
            <person name="Edsinger-Gonzales E."/>
            <person name="Havlak P."/>
            <person name="Hellsten U."/>
            <person name="Kuo D.H."/>
            <person name="Larsson T."/>
            <person name="Lv J."/>
            <person name="Arendt D."/>
            <person name="Savage R."/>
            <person name="Osoegawa K."/>
            <person name="de Jong P."/>
            <person name="Grimwood J."/>
            <person name="Chapman J.A."/>
            <person name="Shapiro H."/>
            <person name="Aerts A."/>
            <person name="Otillar R.P."/>
            <person name="Terry A.Y."/>
            <person name="Boore J.L."/>
            <person name="Grigoriev I.V."/>
            <person name="Lindberg D.R."/>
            <person name="Seaver E.C."/>
            <person name="Weisblat D.A."/>
            <person name="Putnam N.H."/>
            <person name="Rokhsar D.S."/>
        </authorList>
    </citation>
    <scope>NUCLEOTIDE SEQUENCE</scope>
    <source>
        <strain evidence="8 10">I ESC-2004</strain>
    </source>
</reference>
<dbReference type="FunFam" id="3.90.228.10:FF:000008">
    <property type="entry name" value="Poly [ADP-ribose] polymerase"/>
    <property type="match status" value="1"/>
</dbReference>
<dbReference type="PANTHER" id="PTHR14453">
    <property type="entry name" value="PARP/ZINC FINGER CCCH TYPE DOMAIN CONTAINING PROTEIN"/>
    <property type="match status" value="1"/>
</dbReference>
<dbReference type="PROSITE" id="PS51059">
    <property type="entry name" value="PARP_CATALYTIC"/>
    <property type="match status" value="1"/>
</dbReference>
<evidence type="ECO:0000256" key="1">
    <source>
        <dbReference type="ARBA" id="ARBA00004123"/>
    </source>
</evidence>
<dbReference type="EMBL" id="AMQN01009752">
    <property type="status" value="NOT_ANNOTATED_CDS"/>
    <property type="molecule type" value="Genomic_DNA"/>
</dbReference>
<evidence type="ECO:0000256" key="6">
    <source>
        <dbReference type="RuleBase" id="RU362114"/>
    </source>
</evidence>
<sequence>SEFGPQVPEFWSQTQGNDPYYCIDLNPSSAEYKKVAQNFASTGGQGARIMKIQRVQNRTLYLQYQVYKNERDKVNGTQQNEKVLWHGTSHDTVNKICAQGFNRSYCGKNATAIGAGSYFAVNTSYSMSPTYSPPGPNGLRYIFQARVVTGLTTRGNSGLRDPPAKHPNRPDILFDSVCDNPANPSMFVVFSDPAAYPEYIVMFQ</sequence>
<name>R7U2L5_CAPTE</name>
<keyword evidence="10" id="KW-1185">Reference proteome</keyword>
<feature type="domain" description="PARP catalytic" evidence="7">
    <location>
        <begin position="7"/>
        <end position="204"/>
    </location>
</feature>
<keyword evidence="4 6" id="KW-0520">NAD</keyword>
<dbReference type="InterPro" id="IPR052056">
    <property type="entry name" value="Mono-ARTD/PARP"/>
</dbReference>
<dbReference type="OMA" id="QDINDRN"/>
<dbReference type="Pfam" id="PF00644">
    <property type="entry name" value="PARP"/>
    <property type="match status" value="1"/>
</dbReference>
<protein>
    <recommendedName>
        <fullName evidence="6">Poly [ADP-ribose] polymerase</fullName>
        <shortName evidence="6">PARP</shortName>
        <ecNumber evidence="6">2.4.2.-</ecNumber>
    </recommendedName>
</protein>
<comment type="subcellular location">
    <subcellularLocation>
        <location evidence="1">Nucleus</location>
    </subcellularLocation>
</comment>
<keyword evidence="3 6" id="KW-0808">Transferase</keyword>
<dbReference type="OrthoDB" id="406099at2759"/>
<evidence type="ECO:0000256" key="4">
    <source>
        <dbReference type="ARBA" id="ARBA00023027"/>
    </source>
</evidence>
<dbReference type="GO" id="GO:0003950">
    <property type="term" value="F:NAD+ poly-ADP-ribosyltransferase activity"/>
    <property type="evidence" value="ECO:0007669"/>
    <property type="project" value="UniProtKB-UniRule"/>
</dbReference>
<dbReference type="AlphaFoldDB" id="R7U2L5"/>
<dbReference type="EnsemblMetazoa" id="CapteT97446">
    <property type="protein sequence ID" value="CapteP97446"/>
    <property type="gene ID" value="CapteG97446"/>
</dbReference>
<dbReference type="Proteomes" id="UP000014760">
    <property type="component" value="Unassembled WGS sequence"/>
</dbReference>